<keyword evidence="8" id="KW-1185">Reference proteome</keyword>
<dbReference type="InterPro" id="IPR004841">
    <property type="entry name" value="AA-permease/SLC12A_dom"/>
</dbReference>
<dbReference type="GeneID" id="25362723"/>
<dbReference type="GO" id="GO:0015171">
    <property type="term" value="F:amino acid transmembrane transporter activity"/>
    <property type="evidence" value="ECO:0007669"/>
    <property type="project" value="TreeGrafter"/>
</dbReference>
<dbReference type="HOGENOM" id="CLU_007946_8_4_1"/>
<dbReference type="Gene3D" id="1.20.1740.10">
    <property type="entry name" value="Amino acid/polyamine transporter I"/>
    <property type="match status" value="1"/>
</dbReference>
<sequence length="222" mass="25155">MAHIMNAIIFLSVVSTGSISCYAGARTLMRLAHLGMAPKQFAKADKSGRPWYGIVPTLIIGGGLAYLNVNNYGAQVFTWFSNLTSLFTLFCWGSICLSHIRFRLAWKAQGRLIDDLLWKSWTYPYAAWWALARCIILLVVEFYPSVWPLGEPPSARTFFANYASAVAIVFLYLGARVYYRGPWWVNISKVDLDLGRKFYADSQDLEKKHDDMVTKVVKGIFT</sequence>
<keyword evidence="2 5" id="KW-0812">Transmembrane</keyword>
<dbReference type="AlphaFoldDB" id="A0A074YBP9"/>
<proteinExistence type="predicted"/>
<evidence type="ECO:0000313" key="8">
    <source>
        <dbReference type="Proteomes" id="UP000030641"/>
    </source>
</evidence>
<evidence type="ECO:0000313" key="7">
    <source>
        <dbReference type="EMBL" id="KEQ95140.1"/>
    </source>
</evidence>
<dbReference type="PANTHER" id="PTHR43341:SF37">
    <property type="entry name" value="AMINO ACID TRANSPORTER (EUROFUNG)"/>
    <property type="match status" value="1"/>
</dbReference>
<dbReference type="STRING" id="1043005.A0A074YBP9"/>
<dbReference type="GO" id="GO:0016020">
    <property type="term" value="C:membrane"/>
    <property type="evidence" value="ECO:0007669"/>
    <property type="project" value="UniProtKB-SubCell"/>
</dbReference>
<gene>
    <name evidence="7" type="ORF">AUEXF2481DRAFT_237584</name>
</gene>
<dbReference type="OMA" id="ILFNWIA"/>
<feature type="transmembrane region" description="Helical" evidence="5">
    <location>
        <begin position="50"/>
        <end position="67"/>
    </location>
</feature>
<dbReference type="RefSeq" id="XP_013343686.1">
    <property type="nucleotide sequence ID" value="XM_013488232.1"/>
</dbReference>
<keyword evidence="4 5" id="KW-0472">Membrane</keyword>
<dbReference type="PANTHER" id="PTHR43341">
    <property type="entry name" value="AMINO ACID PERMEASE"/>
    <property type="match status" value="1"/>
</dbReference>
<feature type="domain" description="Amino acid permease/ SLC12A" evidence="6">
    <location>
        <begin position="2"/>
        <end position="180"/>
    </location>
</feature>
<dbReference type="InterPro" id="IPR050524">
    <property type="entry name" value="APC_YAT"/>
</dbReference>
<comment type="subcellular location">
    <subcellularLocation>
        <location evidence="1">Membrane</location>
        <topology evidence="1">Multi-pass membrane protein</topology>
    </subcellularLocation>
</comment>
<keyword evidence="3 5" id="KW-1133">Transmembrane helix</keyword>
<feature type="transmembrane region" description="Helical" evidence="5">
    <location>
        <begin position="6"/>
        <end position="29"/>
    </location>
</feature>
<feature type="transmembrane region" description="Helical" evidence="5">
    <location>
        <begin position="121"/>
        <end position="139"/>
    </location>
</feature>
<evidence type="ECO:0000259" key="6">
    <source>
        <dbReference type="Pfam" id="PF00324"/>
    </source>
</evidence>
<protein>
    <recommendedName>
        <fullName evidence="6">Amino acid permease/ SLC12A domain-containing protein</fullName>
    </recommendedName>
</protein>
<name>A0A074YBP9_AURSE</name>
<accession>A0A074YBP9</accession>
<evidence type="ECO:0000256" key="2">
    <source>
        <dbReference type="ARBA" id="ARBA00022692"/>
    </source>
</evidence>
<dbReference type="Proteomes" id="UP000030641">
    <property type="component" value="Unassembled WGS sequence"/>
</dbReference>
<dbReference type="InParanoid" id="A0A074YBP9"/>
<dbReference type="Pfam" id="PF00324">
    <property type="entry name" value="AA_permease"/>
    <property type="match status" value="1"/>
</dbReference>
<reference evidence="7 8" key="1">
    <citation type="journal article" date="2014" name="BMC Genomics">
        <title>Genome sequencing of four Aureobasidium pullulans varieties: biotechnological potential, stress tolerance, and description of new species.</title>
        <authorList>
            <person name="Gostin Ar C."/>
            <person name="Ohm R.A."/>
            <person name="Kogej T."/>
            <person name="Sonjak S."/>
            <person name="Turk M."/>
            <person name="Zajc J."/>
            <person name="Zalar P."/>
            <person name="Grube M."/>
            <person name="Sun H."/>
            <person name="Han J."/>
            <person name="Sharma A."/>
            <person name="Chiniquy J."/>
            <person name="Ngan C.Y."/>
            <person name="Lipzen A."/>
            <person name="Barry K."/>
            <person name="Grigoriev I.V."/>
            <person name="Gunde-Cimerman N."/>
        </authorList>
    </citation>
    <scope>NUCLEOTIDE SEQUENCE [LARGE SCALE GENOMIC DNA]</scope>
    <source>
        <strain evidence="7 8">EXF-2481</strain>
    </source>
</reference>
<dbReference type="OrthoDB" id="3900342at2759"/>
<organism evidence="7 8">
    <name type="scientific">Aureobasidium subglaciale (strain EXF-2481)</name>
    <name type="common">Aureobasidium pullulans var. subglaciale</name>
    <dbReference type="NCBI Taxonomy" id="1043005"/>
    <lineage>
        <taxon>Eukaryota</taxon>
        <taxon>Fungi</taxon>
        <taxon>Dikarya</taxon>
        <taxon>Ascomycota</taxon>
        <taxon>Pezizomycotina</taxon>
        <taxon>Dothideomycetes</taxon>
        <taxon>Dothideomycetidae</taxon>
        <taxon>Dothideales</taxon>
        <taxon>Saccotheciaceae</taxon>
        <taxon>Aureobasidium</taxon>
    </lineage>
</organism>
<evidence type="ECO:0000256" key="5">
    <source>
        <dbReference type="SAM" id="Phobius"/>
    </source>
</evidence>
<evidence type="ECO:0000256" key="1">
    <source>
        <dbReference type="ARBA" id="ARBA00004141"/>
    </source>
</evidence>
<evidence type="ECO:0000256" key="4">
    <source>
        <dbReference type="ARBA" id="ARBA00023136"/>
    </source>
</evidence>
<feature type="transmembrane region" description="Helical" evidence="5">
    <location>
        <begin position="79"/>
        <end position="100"/>
    </location>
</feature>
<dbReference type="EMBL" id="KL584760">
    <property type="protein sequence ID" value="KEQ95140.1"/>
    <property type="molecule type" value="Genomic_DNA"/>
</dbReference>
<evidence type="ECO:0000256" key="3">
    <source>
        <dbReference type="ARBA" id="ARBA00022989"/>
    </source>
</evidence>
<feature type="transmembrane region" description="Helical" evidence="5">
    <location>
        <begin position="159"/>
        <end position="179"/>
    </location>
</feature>